<keyword evidence="5 9" id="KW-0653">Protein transport</keyword>
<feature type="transmembrane region" description="Helical" evidence="9">
    <location>
        <begin position="41"/>
        <end position="59"/>
    </location>
</feature>
<keyword evidence="6 9" id="KW-1133">Transmembrane helix</keyword>
<evidence type="ECO:0000256" key="6">
    <source>
        <dbReference type="ARBA" id="ARBA00022989"/>
    </source>
</evidence>
<comment type="similarity">
    <text evidence="9">Belongs to the SecE/SEC61-gamma family.</text>
</comment>
<evidence type="ECO:0000313" key="11">
    <source>
        <dbReference type="Proteomes" id="UP001556653"/>
    </source>
</evidence>
<comment type="caution">
    <text evidence="9">Lacks conserved residue(s) required for the propagation of feature annotation.</text>
</comment>
<reference evidence="10 11" key="1">
    <citation type="submission" date="2024-02" db="EMBL/GenBank/DDBJ databases">
        <title>New especies of Spiribacter isolated from saline water.</title>
        <authorList>
            <person name="Leon M.J."/>
            <person name="De La Haba R."/>
            <person name="Sanchez-Porro C."/>
            <person name="Ventosa A."/>
        </authorList>
    </citation>
    <scope>NUCLEOTIDE SEQUENCE [LARGE SCALE GENOMIC DNA]</scope>
    <source>
        <strain evidence="11">ag22IC4-227</strain>
    </source>
</reference>
<dbReference type="PANTHER" id="PTHR33910">
    <property type="entry name" value="PROTEIN TRANSLOCASE SUBUNIT SECE"/>
    <property type="match status" value="1"/>
</dbReference>
<comment type="caution">
    <text evidence="10">The sequence shown here is derived from an EMBL/GenBank/DDBJ whole genome shotgun (WGS) entry which is preliminary data.</text>
</comment>
<comment type="subunit">
    <text evidence="9">Component of the Sec protein translocase complex. Heterotrimer consisting of SecY, SecE and SecG subunits. The heterotrimers can form oligomers, although 1 heterotrimer is thought to be able to translocate proteins. Interacts with the ribosome. Interacts with SecDF, and other proteins may be involved. Interacts with SecA.</text>
</comment>
<feature type="transmembrane region" description="Helical" evidence="9">
    <location>
        <begin position="94"/>
        <end position="116"/>
    </location>
</feature>
<dbReference type="Pfam" id="PF00584">
    <property type="entry name" value="SecE"/>
    <property type="match status" value="1"/>
</dbReference>
<accession>A0ABV3SBC8</accession>
<protein>
    <recommendedName>
        <fullName evidence="9">Protein translocase subunit SecE</fullName>
    </recommendedName>
</protein>
<dbReference type="InterPro" id="IPR005807">
    <property type="entry name" value="SecE_bac"/>
</dbReference>
<comment type="subcellular location">
    <subcellularLocation>
        <location evidence="1">Membrane</location>
    </subcellularLocation>
</comment>
<evidence type="ECO:0000256" key="2">
    <source>
        <dbReference type="ARBA" id="ARBA00022448"/>
    </source>
</evidence>
<name>A0ABV3SBC8_9GAMM</name>
<dbReference type="NCBIfam" id="TIGR00964">
    <property type="entry name" value="secE_bact"/>
    <property type="match status" value="1"/>
</dbReference>
<dbReference type="Gene3D" id="1.20.5.1030">
    <property type="entry name" value="Preprotein translocase secy subunit"/>
    <property type="match status" value="1"/>
</dbReference>
<dbReference type="EMBL" id="JBAKFJ010000003">
    <property type="protein sequence ID" value="MEX0387423.1"/>
    <property type="molecule type" value="Genomic_DNA"/>
</dbReference>
<evidence type="ECO:0000256" key="8">
    <source>
        <dbReference type="ARBA" id="ARBA00023136"/>
    </source>
</evidence>
<organism evidence="10 11">
    <name type="scientific">Spiribacter onubensis</name>
    <dbReference type="NCBI Taxonomy" id="3122420"/>
    <lineage>
        <taxon>Bacteria</taxon>
        <taxon>Pseudomonadati</taxon>
        <taxon>Pseudomonadota</taxon>
        <taxon>Gammaproteobacteria</taxon>
        <taxon>Chromatiales</taxon>
        <taxon>Ectothiorhodospiraceae</taxon>
        <taxon>Spiribacter</taxon>
    </lineage>
</organism>
<dbReference type="InterPro" id="IPR001901">
    <property type="entry name" value="Translocase_SecE/Sec61-g"/>
</dbReference>
<evidence type="ECO:0000313" key="10">
    <source>
        <dbReference type="EMBL" id="MEX0387423.1"/>
    </source>
</evidence>
<dbReference type="Proteomes" id="UP001556653">
    <property type="component" value="Unassembled WGS sequence"/>
</dbReference>
<evidence type="ECO:0000256" key="4">
    <source>
        <dbReference type="ARBA" id="ARBA00022692"/>
    </source>
</evidence>
<evidence type="ECO:0000256" key="9">
    <source>
        <dbReference type="HAMAP-Rule" id="MF_00422"/>
    </source>
</evidence>
<dbReference type="PROSITE" id="PS01067">
    <property type="entry name" value="SECE_SEC61G"/>
    <property type="match status" value="1"/>
</dbReference>
<feature type="transmembrane region" description="Helical" evidence="9">
    <location>
        <begin position="18"/>
        <end position="35"/>
    </location>
</feature>
<sequence length="126" mass="13762">MSANDQTATTTGMDKAKLTLAAGVFLAGVVGFYLLEGQSDLIRVIGMVAIAALAIAIAMTSQPGRNFWAFAREARQELRRVVWPTRQESIQTTLIVLVMVFIVALLLWLMDMFFMWGVGALVRPGG</sequence>
<dbReference type="NCBIfam" id="NF004371">
    <property type="entry name" value="PRK05740.1-1"/>
    <property type="match status" value="1"/>
</dbReference>
<dbReference type="RefSeq" id="WP_367968120.1">
    <property type="nucleotide sequence ID" value="NZ_JBAKFJ010000003.1"/>
</dbReference>
<keyword evidence="11" id="KW-1185">Reference proteome</keyword>
<evidence type="ECO:0000256" key="5">
    <source>
        <dbReference type="ARBA" id="ARBA00022927"/>
    </source>
</evidence>
<dbReference type="HAMAP" id="MF_00422">
    <property type="entry name" value="SecE"/>
    <property type="match status" value="1"/>
</dbReference>
<keyword evidence="7 9" id="KW-0811">Translocation</keyword>
<evidence type="ECO:0000256" key="3">
    <source>
        <dbReference type="ARBA" id="ARBA00022475"/>
    </source>
</evidence>
<evidence type="ECO:0000256" key="1">
    <source>
        <dbReference type="ARBA" id="ARBA00004370"/>
    </source>
</evidence>
<keyword evidence="2 9" id="KW-0813">Transport</keyword>
<dbReference type="PANTHER" id="PTHR33910:SF1">
    <property type="entry name" value="PROTEIN TRANSLOCASE SUBUNIT SECE"/>
    <property type="match status" value="1"/>
</dbReference>
<keyword evidence="4 9" id="KW-0812">Transmembrane</keyword>
<comment type="function">
    <text evidence="9">Essential subunit of the Sec protein translocation channel SecYEG. Clamps together the 2 halves of SecY. May contact the channel plug during translocation.</text>
</comment>
<evidence type="ECO:0000256" key="7">
    <source>
        <dbReference type="ARBA" id="ARBA00023010"/>
    </source>
</evidence>
<keyword evidence="3 9" id="KW-1003">Cell membrane</keyword>
<dbReference type="PRINTS" id="PR01650">
    <property type="entry name" value="SECETRNLCASE"/>
</dbReference>
<keyword evidence="8 9" id="KW-0472">Membrane</keyword>
<dbReference type="InterPro" id="IPR038379">
    <property type="entry name" value="SecE_sf"/>
</dbReference>
<gene>
    <name evidence="9 10" type="primary">secE</name>
    <name evidence="10" type="ORF">V6X64_10535</name>
</gene>
<proteinExistence type="inferred from homology"/>